<dbReference type="EMBL" id="CZRL01000121">
    <property type="protein sequence ID" value="CUS55191.1"/>
    <property type="molecule type" value="Genomic_DNA"/>
</dbReference>
<sequence length="668" mass="73740">MPVIGFDLVRSEPYLDGATFGETGAYQRIDAVARYAVDPSHPANFGITDLYLAETNENGQVCFDGDVTLLLPVNKAKANGALLLEAPNRGHPLALRSFNRAPFDQIPSDVIEPGDGFLMRHGWSIAFVGWQWDVPRCSHRLGLRAPMVSPSRLDAPSEMQLRIQPDVQTDVFELTDQHVGAVGNHTPIPPFQSDDPSARLMVRDYLWDEPEPIERSRWCFLAADDSSPATQVNLDGGFEAGRIYDLFYTPSQCPVVGSGLLAFRDFGSFARYDSDSPTHDVVTHTIAHGVSQCGRFLRTLMHLGLNIDEADRQVFDGMFPHVAGARRGEFNHRYGQPSVQPTPGFGHLFPFADEPQTDPQTGQTAGLLDSLRERKVLPKIMYTDTSSEYWRGDASLTHLSVVSGQDIELPAEVRRYLFSSTQHGPGDLPFTNQSMFGSHGTNWFNVIDYRPLFRALLTHFMSWVMTGVEPPASAFPRLRDQTGTDRAEVLRSLLSIPIGQPDQARLPVLWPLDLGPRSAQGIGDFPAEPAGEPYPCLVSALDSEGNEIGGIPMPDVTVPIATHTGFNLRRSDSGGAGQILEYLGSSIAFPFGASARKDPRKAVCERYLGREDYLNNIREVAQKLVSQKYLLEEDIETCVDIAAARYDAVAQTEETEIDLFECLTVEGN</sequence>
<reference evidence="2" key="1">
    <citation type="submission" date="2015-10" db="EMBL/GenBank/DDBJ databases">
        <authorList>
            <person name="Gilbert D.G."/>
        </authorList>
    </citation>
    <scope>NUCLEOTIDE SEQUENCE</scope>
</reference>
<dbReference type="InterPro" id="IPR045394">
    <property type="entry name" value="Abhydrolase_dom"/>
</dbReference>
<evidence type="ECO:0000313" key="2">
    <source>
        <dbReference type="EMBL" id="CUS55191.1"/>
    </source>
</evidence>
<gene>
    <name evidence="2" type="ORF">MGWOODY_XGa2064</name>
</gene>
<feature type="domain" description="Alpha/beta hydrolase" evidence="1">
    <location>
        <begin position="257"/>
        <end position="638"/>
    </location>
</feature>
<accession>A0A160TWG6</accession>
<name>A0A160TWG6_9ZZZZ</name>
<organism evidence="2">
    <name type="scientific">hydrothermal vent metagenome</name>
    <dbReference type="NCBI Taxonomy" id="652676"/>
    <lineage>
        <taxon>unclassified sequences</taxon>
        <taxon>metagenomes</taxon>
        <taxon>ecological metagenomes</taxon>
    </lineage>
</organism>
<dbReference type="AlphaFoldDB" id="A0A160TWG6"/>
<proteinExistence type="predicted"/>
<protein>
    <recommendedName>
        <fullName evidence="1">Alpha/beta hydrolase domain-containing protein</fullName>
    </recommendedName>
</protein>
<evidence type="ECO:0000259" key="1">
    <source>
        <dbReference type="Pfam" id="PF20091"/>
    </source>
</evidence>
<dbReference type="Pfam" id="PF20091">
    <property type="entry name" value="Abhydrolase_10"/>
    <property type="match status" value="1"/>
</dbReference>